<organism evidence="1 2">
    <name type="scientific">Anaerosolibacter carboniphilus</name>
    <dbReference type="NCBI Taxonomy" id="1417629"/>
    <lineage>
        <taxon>Bacteria</taxon>
        <taxon>Bacillati</taxon>
        <taxon>Bacillota</taxon>
        <taxon>Clostridia</taxon>
        <taxon>Peptostreptococcales</taxon>
        <taxon>Thermotaleaceae</taxon>
        <taxon>Anaerosolibacter</taxon>
    </lineage>
</organism>
<protein>
    <submittedName>
        <fullName evidence="1">Uncharacterized protein</fullName>
    </submittedName>
</protein>
<dbReference type="EMBL" id="JACHEN010000032">
    <property type="protein sequence ID" value="MBB6218037.1"/>
    <property type="molecule type" value="Genomic_DNA"/>
</dbReference>
<gene>
    <name evidence="1" type="ORF">HNQ80_004176</name>
</gene>
<evidence type="ECO:0000313" key="2">
    <source>
        <dbReference type="Proteomes" id="UP000579281"/>
    </source>
</evidence>
<dbReference type="Proteomes" id="UP000579281">
    <property type="component" value="Unassembled WGS sequence"/>
</dbReference>
<sequence length="62" mass="7058">MNRPQTLDTTPTIIAARNRNALCGVPITGSNDSERLTTICRIFYLLRRKYLLFYTHNSLSGV</sequence>
<keyword evidence="2" id="KW-1185">Reference proteome</keyword>
<proteinExistence type="predicted"/>
<name>A0A841KXF6_9FIRM</name>
<evidence type="ECO:0000313" key="1">
    <source>
        <dbReference type="EMBL" id="MBB6218037.1"/>
    </source>
</evidence>
<accession>A0A841KXF6</accession>
<reference evidence="1 2" key="1">
    <citation type="submission" date="2020-08" db="EMBL/GenBank/DDBJ databases">
        <title>Genomic Encyclopedia of Type Strains, Phase IV (KMG-IV): sequencing the most valuable type-strain genomes for metagenomic binning, comparative biology and taxonomic classification.</title>
        <authorList>
            <person name="Goeker M."/>
        </authorList>
    </citation>
    <scope>NUCLEOTIDE SEQUENCE [LARGE SCALE GENOMIC DNA]</scope>
    <source>
        <strain evidence="1 2">DSM 103526</strain>
    </source>
</reference>
<dbReference type="AlphaFoldDB" id="A0A841KXF6"/>
<dbReference type="RefSeq" id="WP_184312540.1">
    <property type="nucleotide sequence ID" value="NZ_JACHEN010000032.1"/>
</dbReference>
<comment type="caution">
    <text evidence="1">The sequence shown here is derived from an EMBL/GenBank/DDBJ whole genome shotgun (WGS) entry which is preliminary data.</text>
</comment>